<feature type="domain" description="DUF927" evidence="2">
    <location>
        <begin position="38"/>
        <end position="197"/>
    </location>
</feature>
<evidence type="ECO:0000259" key="2">
    <source>
        <dbReference type="Pfam" id="PF06048"/>
    </source>
</evidence>
<dbReference type="Proteomes" id="UP000054396">
    <property type="component" value="Unassembled WGS sequence"/>
</dbReference>
<dbReference type="Pfam" id="PF06048">
    <property type="entry name" value="DUF927"/>
    <property type="match status" value="1"/>
</dbReference>
<organism evidence="3 4">
    <name type="scientific">Pseudoponticoccus marisrubri</name>
    <dbReference type="NCBI Taxonomy" id="1685382"/>
    <lineage>
        <taxon>Bacteria</taxon>
        <taxon>Pseudomonadati</taxon>
        <taxon>Pseudomonadota</taxon>
        <taxon>Alphaproteobacteria</taxon>
        <taxon>Rhodobacterales</taxon>
        <taxon>Roseobacteraceae</taxon>
        <taxon>Pseudoponticoccus</taxon>
    </lineage>
</organism>
<gene>
    <name evidence="3" type="ORF">AVJ23_21825</name>
</gene>
<sequence>MKDQISVPSNVVQLASQAPRPASRPSAGDNLCLPAGYLLDETGVWLLPDDDDTGDGPVFLSKPFCVTAHCRRADGTGWGKQVAFQDPDGRHHEVILDAATLNGAAGKLIAMLADHGLMFGTAPGTSKAISELVRRWSPKDTLQLVDALGWTENGASFVLGDGRVIGESSATFAGQNAELAAATTPEGTLDNRKSSVAQSDLPSAKSLTMK</sequence>
<name>A0A0W7WDH3_9RHOB</name>
<feature type="region of interest" description="Disordered" evidence="1">
    <location>
        <begin position="183"/>
        <end position="210"/>
    </location>
</feature>
<proteinExistence type="predicted"/>
<evidence type="ECO:0000313" key="4">
    <source>
        <dbReference type="Proteomes" id="UP000054396"/>
    </source>
</evidence>
<evidence type="ECO:0000256" key="1">
    <source>
        <dbReference type="SAM" id="MobiDB-lite"/>
    </source>
</evidence>
<accession>A0A0W7WDH3</accession>
<reference evidence="3 4" key="1">
    <citation type="submission" date="2015-12" db="EMBL/GenBank/DDBJ databases">
        <authorList>
            <person name="Shamseldin A."/>
            <person name="Moawad H."/>
            <person name="Abd El-Rahim W.M."/>
            <person name="Sadowsky M.J."/>
        </authorList>
    </citation>
    <scope>NUCLEOTIDE SEQUENCE [LARGE SCALE GENOMIC DNA]</scope>
    <source>
        <strain evidence="3 4">SJ5A-1</strain>
    </source>
</reference>
<evidence type="ECO:0000313" key="3">
    <source>
        <dbReference type="EMBL" id="KUF08629.1"/>
    </source>
</evidence>
<dbReference type="OrthoDB" id="784829at2"/>
<dbReference type="InterPro" id="IPR009270">
    <property type="entry name" value="DUF927"/>
</dbReference>
<dbReference type="AlphaFoldDB" id="A0A0W7WDH3"/>
<feature type="compositionally biased region" description="Polar residues" evidence="1">
    <location>
        <begin position="194"/>
        <end position="210"/>
    </location>
</feature>
<dbReference type="EMBL" id="LPXO01000038">
    <property type="protein sequence ID" value="KUF08629.1"/>
    <property type="molecule type" value="Genomic_DNA"/>
</dbReference>
<protein>
    <recommendedName>
        <fullName evidence="2">DUF927 domain-containing protein</fullName>
    </recommendedName>
</protein>
<comment type="caution">
    <text evidence="3">The sequence shown here is derived from an EMBL/GenBank/DDBJ whole genome shotgun (WGS) entry which is preliminary data.</text>
</comment>
<keyword evidence="4" id="KW-1185">Reference proteome</keyword>
<dbReference type="RefSeq" id="WP_058864346.1">
    <property type="nucleotide sequence ID" value="NZ_LPXO01000038.1"/>
</dbReference>